<keyword evidence="7" id="KW-0862">Zinc</keyword>
<dbReference type="Proteomes" id="UP000570595">
    <property type="component" value="Unassembled WGS sequence"/>
</dbReference>
<feature type="transmembrane region" description="Helical" evidence="9">
    <location>
        <begin position="45"/>
        <end position="62"/>
    </location>
</feature>
<gene>
    <name evidence="11" type="primary">OTUB1_2</name>
    <name evidence="11" type="ORF">FOZ61_008903</name>
</gene>
<evidence type="ECO:0000256" key="9">
    <source>
        <dbReference type="SAM" id="Phobius"/>
    </source>
</evidence>
<dbReference type="SMART" id="SM00184">
    <property type="entry name" value="RING"/>
    <property type="match status" value="3"/>
</dbReference>
<dbReference type="EC" id="3.4.19.12" evidence="2"/>
<feature type="transmembrane region" description="Helical" evidence="9">
    <location>
        <begin position="68"/>
        <end position="91"/>
    </location>
</feature>
<dbReference type="GO" id="GO:0004843">
    <property type="term" value="F:cysteine-type deubiquitinase activity"/>
    <property type="evidence" value="ECO:0007669"/>
    <property type="project" value="UniProtKB-EC"/>
</dbReference>
<evidence type="ECO:0000256" key="2">
    <source>
        <dbReference type="ARBA" id="ARBA00012759"/>
    </source>
</evidence>
<sequence length="1164" mass="127288">MIPIPSAGGPRVPNEAIRQKYRPALLVLLFLHLAVAGFRIYQLQIVNGVMSLLWIGGAYYVIVKWDMMLHYITMFGFIFGFNGFVSTLYLIERLTKVKAAPMFSFPIADSLLVAQPLLDALVAFVCWRVYEADKNLEGYVPVNSASAAPRYSTTYGSYSVVLLSSTHYLWASSTCLTMVPSPPLPPTVPTERPSLDGTVLTELPKSLDSAVMRQPMPVIEPGNEGILVGSPTTFDERIKDQSSSTGHPNLLAQYSELVLSYRYWRTVRGDGNCYYRALAYGFVEHSALFCPAALTTLVNKLAAMSDKGRKHPMFAGSYRALSILLPSWRARLEAAAGDEEGEKRVLAEIHRALNTPAIDQAFIAAIRLLVGDYLYRHKSEPCTAGADADCSFTWDQWAYGMMDAGIDGPGGFVDSAVLKMEEDASDLVQAAAPRALGCCVRIIMVHRDRTALHNIDYGDNSSEPQVHLLFQPGHYELLIPKQPERYAILPIIDDAALVPAGVPVQGPPQASSSNEFEGFMQQVLTKYHSLWGQCRYLSSTLDQLLSRLDLHARPNSHAEPVDARSELTEMRNVLNNLVEAQRQLSAMPEDPMDEETPVPPPPPSANEESSDDNSLMPRYLAALRELSKPAAAPKGDGVNLKIEDGSEEALMDWPELQNSITPATASAGAFICGLCGKDGQLGGDEGDGVRAPCGDKIHEECLRKFIDDTIEKHGTPLQDIRCWQHERRFGRAFLQANMRAPESTDDAEMKSDGTDVATADEPEGEEPTEKCVICNKPGDLGVRFPCGCPSHKKCLESSVENGVRSGQAPAEIECPEHRGRRLGVSFLESTVPAALEPVRSVWSGFSSRVAAVAAAANSNSNAGTVMPGPKAVRSGDRVDAAAKSEAHKVRTSPIAHSPCIRSCLSFQAEPARTVTPSAPVNAPWSARAATCDACRDPLLAADSLRLPCRHRFHRHCLGQALTRQISHGRGDGLQCPICRESVAIEPNDALLKSCLDPGVYYKLHSSRAPQRAVAEPASSRPSRSPDTARGSAEDKHTLRQKFQHGWRPCPKGCRFLGNFPSSSDAEFITCSCGYRYCKGCGVDENIIAAHDGRWHKPSCSYFKHYSSFKAAPRASSKCPQCTELHHRCPFPMNDGYPDRLMRSLLNDAARTGTEARRPAPSARN</sequence>
<dbReference type="PROSITE" id="PS50089">
    <property type="entry name" value="ZF_RING_2"/>
    <property type="match status" value="1"/>
</dbReference>
<evidence type="ECO:0000256" key="5">
    <source>
        <dbReference type="ARBA" id="ARBA00022801"/>
    </source>
</evidence>
<dbReference type="SUPFAM" id="SSF57850">
    <property type="entry name" value="RING/U-box"/>
    <property type="match status" value="1"/>
</dbReference>
<dbReference type="GO" id="GO:0005634">
    <property type="term" value="C:nucleus"/>
    <property type="evidence" value="ECO:0007669"/>
    <property type="project" value="TreeGrafter"/>
</dbReference>
<keyword evidence="3" id="KW-0645">Protease</keyword>
<accession>A0A7J6M6C6</accession>
<evidence type="ECO:0000313" key="12">
    <source>
        <dbReference type="Proteomes" id="UP000570595"/>
    </source>
</evidence>
<dbReference type="SUPFAM" id="SSF54001">
    <property type="entry name" value="Cysteine proteinases"/>
    <property type="match status" value="1"/>
</dbReference>
<feature type="region of interest" description="Disordered" evidence="8">
    <location>
        <begin position="741"/>
        <end position="769"/>
    </location>
</feature>
<evidence type="ECO:0000256" key="7">
    <source>
        <dbReference type="PROSITE-ProRule" id="PRU00175"/>
    </source>
</evidence>
<dbReference type="InterPro" id="IPR042467">
    <property type="entry name" value="Peptidase_C65_otubain_sub2"/>
</dbReference>
<evidence type="ECO:0000256" key="8">
    <source>
        <dbReference type="SAM" id="MobiDB-lite"/>
    </source>
</evidence>
<dbReference type="Pfam" id="PF10275">
    <property type="entry name" value="Peptidase_C65"/>
    <property type="match status" value="1"/>
</dbReference>
<dbReference type="CDD" id="cd22749">
    <property type="entry name" value="Otubain_C65"/>
    <property type="match status" value="1"/>
</dbReference>
<keyword evidence="6" id="KW-0788">Thiol protease</keyword>
<comment type="caution">
    <text evidence="11">The sequence shown here is derived from an EMBL/GenBank/DDBJ whole genome shotgun (WGS) entry which is preliminary data.</text>
</comment>
<keyword evidence="4" id="KW-0833">Ubl conjugation pathway</keyword>
<dbReference type="InterPro" id="IPR001841">
    <property type="entry name" value="Znf_RING"/>
</dbReference>
<dbReference type="InterPro" id="IPR038765">
    <property type="entry name" value="Papain-like_cys_pep_sf"/>
</dbReference>
<dbReference type="Pfam" id="PF13639">
    <property type="entry name" value="zf-RING_2"/>
    <property type="match status" value="1"/>
</dbReference>
<dbReference type="PANTHER" id="PTHR12931:SF15">
    <property type="entry name" value="UBIQUITIN THIOESTERASE OTUBAIN-LIKE"/>
    <property type="match status" value="1"/>
</dbReference>
<proteinExistence type="predicted"/>
<dbReference type="GO" id="GO:0008270">
    <property type="term" value="F:zinc ion binding"/>
    <property type="evidence" value="ECO:0007669"/>
    <property type="project" value="UniProtKB-KW"/>
</dbReference>
<name>A0A7J6M6C6_PEROL</name>
<keyword evidence="9" id="KW-0472">Membrane</keyword>
<evidence type="ECO:0000256" key="3">
    <source>
        <dbReference type="ARBA" id="ARBA00022670"/>
    </source>
</evidence>
<dbReference type="InterPro" id="IPR019400">
    <property type="entry name" value="Peptidase_C65_otubain"/>
</dbReference>
<feature type="domain" description="RING-type" evidence="10">
    <location>
        <begin position="931"/>
        <end position="979"/>
    </location>
</feature>
<dbReference type="Gene3D" id="1.20.1300.20">
    <property type="entry name" value="Peptidase C65 Otubain, subdomain 2"/>
    <property type="match status" value="1"/>
</dbReference>
<protein>
    <recommendedName>
        <fullName evidence="2">ubiquitinyl hydrolase 1</fullName>
        <ecNumber evidence="2">3.4.19.12</ecNumber>
    </recommendedName>
</protein>
<evidence type="ECO:0000256" key="4">
    <source>
        <dbReference type="ARBA" id="ARBA00022786"/>
    </source>
</evidence>
<keyword evidence="9" id="KW-0812">Transmembrane</keyword>
<dbReference type="InterPro" id="IPR042468">
    <property type="entry name" value="Peptidase_C65_otubain_sub1"/>
</dbReference>
<dbReference type="GO" id="GO:0043130">
    <property type="term" value="F:ubiquitin binding"/>
    <property type="evidence" value="ECO:0007669"/>
    <property type="project" value="TreeGrafter"/>
</dbReference>
<reference evidence="11 12" key="1">
    <citation type="submission" date="2020-04" db="EMBL/GenBank/DDBJ databases">
        <title>Perkinsus olseni comparative genomics.</title>
        <authorList>
            <person name="Bogema D.R."/>
        </authorList>
    </citation>
    <scope>NUCLEOTIDE SEQUENCE [LARGE SCALE GENOMIC DNA]</scope>
    <source>
        <strain evidence="11">ATCC PRA-179</strain>
    </source>
</reference>
<evidence type="ECO:0000256" key="1">
    <source>
        <dbReference type="ARBA" id="ARBA00000707"/>
    </source>
</evidence>
<dbReference type="AlphaFoldDB" id="A0A7J6M6C6"/>
<feature type="region of interest" description="Disordered" evidence="8">
    <location>
        <begin position="587"/>
        <end position="613"/>
    </location>
</feature>
<feature type="compositionally biased region" description="Low complexity" evidence="8">
    <location>
        <begin position="1011"/>
        <end position="1029"/>
    </location>
</feature>
<dbReference type="OrthoDB" id="441469at2759"/>
<keyword evidence="5" id="KW-0378">Hydrolase</keyword>
<dbReference type="PANTHER" id="PTHR12931">
    <property type="entry name" value="UBIQUITIN THIOLESTERASE PROTEIN OTUB"/>
    <property type="match status" value="1"/>
</dbReference>
<keyword evidence="9" id="KW-1133">Transmembrane helix</keyword>
<evidence type="ECO:0000256" key="6">
    <source>
        <dbReference type="ARBA" id="ARBA00022807"/>
    </source>
</evidence>
<dbReference type="Gene3D" id="3.30.40.10">
    <property type="entry name" value="Zinc/RING finger domain, C3HC4 (zinc finger)"/>
    <property type="match status" value="1"/>
</dbReference>
<evidence type="ECO:0000313" key="11">
    <source>
        <dbReference type="EMBL" id="KAF4667054.1"/>
    </source>
</evidence>
<feature type="region of interest" description="Disordered" evidence="8">
    <location>
        <begin position="1010"/>
        <end position="1037"/>
    </location>
</feature>
<dbReference type="GO" id="GO:0006508">
    <property type="term" value="P:proteolysis"/>
    <property type="evidence" value="ECO:0007669"/>
    <property type="project" value="UniProtKB-KW"/>
</dbReference>
<dbReference type="GO" id="GO:0071108">
    <property type="term" value="P:protein K48-linked deubiquitination"/>
    <property type="evidence" value="ECO:0007669"/>
    <property type="project" value="TreeGrafter"/>
</dbReference>
<keyword evidence="7" id="KW-0863">Zinc-finger</keyword>
<evidence type="ECO:0000259" key="10">
    <source>
        <dbReference type="PROSITE" id="PS50089"/>
    </source>
</evidence>
<dbReference type="Gene3D" id="3.30.200.60">
    <property type="entry name" value="Peptidase C65 Otubain, subdomain 1"/>
    <property type="match status" value="1"/>
</dbReference>
<comment type="catalytic activity">
    <reaction evidence="1">
        <text>Thiol-dependent hydrolysis of ester, thioester, amide, peptide and isopeptide bonds formed by the C-terminal Gly of ubiquitin (a 76-residue protein attached to proteins as an intracellular targeting signal).</text>
        <dbReference type="EC" id="3.4.19.12"/>
    </reaction>
</comment>
<organism evidence="11 12">
    <name type="scientific">Perkinsus olseni</name>
    <name type="common">Perkinsus atlanticus</name>
    <dbReference type="NCBI Taxonomy" id="32597"/>
    <lineage>
        <taxon>Eukaryota</taxon>
        <taxon>Sar</taxon>
        <taxon>Alveolata</taxon>
        <taxon>Perkinsozoa</taxon>
        <taxon>Perkinsea</taxon>
        <taxon>Perkinsida</taxon>
        <taxon>Perkinsidae</taxon>
        <taxon>Perkinsus</taxon>
    </lineage>
</organism>
<dbReference type="InterPro" id="IPR013083">
    <property type="entry name" value="Znf_RING/FYVE/PHD"/>
</dbReference>
<keyword evidence="7" id="KW-0479">Metal-binding</keyword>
<dbReference type="EMBL" id="JABAHT010000061">
    <property type="protein sequence ID" value="KAF4667054.1"/>
    <property type="molecule type" value="Genomic_DNA"/>
</dbReference>